<proteinExistence type="predicted"/>
<feature type="signal peptide" evidence="2">
    <location>
        <begin position="1"/>
        <end position="21"/>
    </location>
</feature>
<feature type="compositionally biased region" description="Low complexity" evidence="1">
    <location>
        <begin position="22"/>
        <end position="44"/>
    </location>
</feature>
<dbReference type="GO" id="GO:0010181">
    <property type="term" value="F:FMN binding"/>
    <property type="evidence" value="ECO:0007669"/>
    <property type="project" value="InterPro"/>
</dbReference>
<dbReference type="PROSITE" id="PS51257">
    <property type="entry name" value="PROKAR_LIPOPROTEIN"/>
    <property type="match status" value="1"/>
</dbReference>
<feature type="region of interest" description="Disordered" evidence="1">
    <location>
        <begin position="22"/>
        <end position="47"/>
    </location>
</feature>
<dbReference type="GO" id="GO:0016020">
    <property type="term" value="C:membrane"/>
    <property type="evidence" value="ECO:0007669"/>
    <property type="project" value="InterPro"/>
</dbReference>
<accession>A0A2S3U3J4</accession>
<evidence type="ECO:0000259" key="3">
    <source>
        <dbReference type="Pfam" id="PF04205"/>
    </source>
</evidence>
<keyword evidence="2" id="KW-0732">Signal</keyword>
<dbReference type="Gene3D" id="3.90.1010.20">
    <property type="match status" value="1"/>
</dbReference>
<evidence type="ECO:0000256" key="2">
    <source>
        <dbReference type="SAM" id="SignalP"/>
    </source>
</evidence>
<evidence type="ECO:0000313" key="5">
    <source>
        <dbReference type="Proteomes" id="UP000236990"/>
    </source>
</evidence>
<dbReference type="Proteomes" id="UP000236990">
    <property type="component" value="Unassembled WGS sequence"/>
</dbReference>
<evidence type="ECO:0000256" key="1">
    <source>
        <dbReference type="SAM" id="MobiDB-lite"/>
    </source>
</evidence>
<reference evidence="4 5" key="1">
    <citation type="submission" date="2017-06" db="EMBL/GenBank/DDBJ databases">
        <title>Genome sequence of Lactobacillus plantarum subsp. plantarum strain SRCM101258.</title>
        <authorList>
            <person name="Cho S.H."/>
        </authorList>
    </citation>
    <scope>NUCLEOTIDE SEQUENCE [LARGE SCALE GENOMIC DNA]</scope>
    <source>
        <strain evidence="4 5">SRCM101258</strain>
    </source>
</reference>
<organism evidence="4 5">
    <name type="scientific">Lactiplantibacillus plantarum subsp. plantarum</name>
    <dbReference type="NCBI Taxonomy" id="337330"/>
    <lineage>
        <taxon>Bacteria</taxon>
        <taxon>Bacillati</taxon>
        <taxon>Bacillota</taxon>
        <taxon>Bacilli</taxon>
        <taxon>Lactobacillales</taxon>
        <taxon>Lactobacillaceae</taxon>
        <taxon>Lactiplantibacillus</taxon>
    </lineage>
</organism>
<protein>
    <recommendedName>
        <fullName evidence="3">FMN-binding domain-containing protein</fullName>
    </recommendedName>
</protein>
<evidence type="ECO:0000313" key="4">
    <source>
        <dbReference type="EMBL" id="POD82313.1"/>
    </source>
</evidence>
<feature type="region of interest" description="Disordered" evidence="1">
    <location>
        <begin position="92"/>
        <end position="112"/>
    </location>
</feature>
<feature type="domain" description="FMN-binding" evidence="3">
    <location>
        <begin position="74"/>
        <end position="156"/>
    </location>
</feature>
<feature type="chain" id="PRO_5038902809" description="FMN-binding domain-containing protein" evidence="2">
    <location>
        <begin position="22"/>
        <end position="164"/>
    </location>
</feature>
<dbReference type="AlphaFoldDB" id="A0A2S3U3J4"/>
<dbReference type="InterPro" id="IPR007329">
    <property type="entry name" value="FMN-bd"/>
</dbReference>
<gene>
    <name evidence="4" type="ORF">S101258_02707</name>
</gene>
<name>A0A2S3U3J4_LACPN</name>
<dbReference type="EMBL" id="NKCZ01000121">
    <property type="protein sequence ID" value="POD82313.1"/>
    <property type="molecule type" value="Genomic_DNA"/>
</dbReference>
<comment type="caution">
    <text evidence="4">The sequence shown here is derived from an EMBL/GenBank/DDBJ whole genome shotgun (WGS) entry which is preliminary data.</text>
</comment>
<dbReference type="Pfam" id="PF04205">
    <property type="entry name" value="FMN_bind"/>
    <property type="match status" value="1"/>
</dbReference>
<sequence>MKFKSVITGASVVAISALALAGCGSSSSSSSSSSSKKSSSSSSSAKITKVAKLTAGSKMKAGTYNLEEENYSHGYRTKMSITVNNNGKITKSSYDQVNKSGKSKVDDTSYNKQMKKIAGTNPKTYMPKLNKTLTGSAATGNVGSIDVVTGATESSRPSKTTHNN</sequence>